<dbReference type="AlphaFoldDB" id="A0A067QBZ6"/>
<dbReference type="HOGENOM" id="CLU_072117_1_1_1"/>
<dbReference type="OrthoDB" id="1932233at2759"/>
<feature type="region of interest" description="Disordered" evidence="5">
    <location>
        <begin position="1"/>
        <end position="34"/>
    </location>
</feature>
<proteinExistence type="predicted"/>
<keyword evidence="8" id="KW-1185">Reference proteome</keyword>
<sequence>MSSAASKVPALSITTSTSSSTHRQNDHLGIRPLSARGRSGSIVKVEHVDCSQEDILDQSAYANPNAEWVNRKGAWLIHPVLIVVGKIMIDTIPGMTQQVSWTLANLLYSAISYIIFHYATGIPFDSELHGGAYDDLTLWEQIDEGAQYTPAKKWLISVPIVLFLLSTHFTHYNPFLFAINLTAVVLGLIPKLPQLHRQRVRFMTEQASGVSTPITAGFHSGSITPTTASAPPLPTLKLSEADFE</sequence>
<evidence type="ECO:0000256" key="5">
    <source>
        <dbReference type="SAM" id="MobiDB-lite"/>
    </source>
</evidence>
<accession>A0A067QBZ6</accession>
<evidence type="ECO:0000256" key="3">
    <source>
        <dbReference type="ARBA" id="ARBA00022989"/>
    </source>
</evidence>
<keyword evidence="2 6" id="KW-0812">Transmembrane</keyword>
<keyword evidence="4 6" id="KW-0472">Membrane</keyword>
<evidence type="ECO:0000256" key="4">
    <source>
        <dbReference type="ARBA" id="ARBA00023136"/>
    </source>
</evidence>
<dbReference type="InterPro" id="IPR007203">
    <property type="entry name" value="ORMDL"/>
</dbReference>
<evidence type="ECO:0008006" key="9">
    <source>
        <dbReference type="Google" id="ProtNLM"/>
    </source>
</evidence>
<feature type="transmembrane region" description="Helical" evidence="6">
    <location>
        <begin position="101"/>
        <end position="119"/>
    </location>
</feature>
<dbReference type="Proteomes" id="UP000027265">
    <property type="component" value="Unassembled WGS sequence"/>
</dbReference>
<dbReference type="Pfam" id="PF04061">
    <property type="entry name" value="ORMDL"/>
    <property type="match status" value="1"/>
</dbReference>
<reference evidence="8" key="1">
    <citation type="journal article" date="2014" name="Proc. Natl. Acad. Sci. U.S.A.">
        <title>Extensive sampling of basidiomycete genomes demonstrates inadequacy of the white-rot/brown-rot paradigm for wood decay fungi.</title>
        <authorList>
            <person name="Riley R."/>
            <person name="Salamov A.A."/>
            <person name="Brown D.W."/>
            <person name="Nagy L.G."/>
            <person name="Floudas D."/>
            <person name="Held B.W."/>
            <person name="Levasseur A."/>
            <person name="Lombard V."/>
            <person name="Morin E."/>
            <person name="Otillar R."/>
            <person name="Lindquist E.A."/>
            <person name="Sun H."/>
            <person name="LaButti K.M."/>
            <person name="Schmutz J."/>
            <person name="Jabbour D."/>
            <person name="Luo H."/>
            <person name="Baker S.E."/>
            <person name="Pisabarro A.G."/>
            <person name="Walton J.D."/>
            <person name="Blanchette R.A."/>
            <person name="Henrissat B."/>
            <person name="Martin F."/>
            <person name="Cullen D."/>
            <person name="Hibbett D.S."/>
            <person name="Grigoriev I.V."/>
        </authorList>
    </citation>
    <scope>NUCLEOTIDE SEQUENCE [LARGE SCALE GENOMIC DNA]</scope>
    <source>
        <strain evidence="8">MUCL 33604</strain>
    </source>
</reference>
<gene>
    <name evidence="7" type="ORF">JAAARDRAFT_187778</name>
</gene>
<evidence type="ECO:0000256" key="1">
    <source>
        <dbReference type="ARBA" id="ARBA00004141"/>
    </source>
</evidence>
<dbReference type="GO" id="GO:0005789">
    <property type="term" value="C:endoplasmic reticulum membrane"/>
    <property type="evidence" value="ECO:0007669"/>
    <property type="project" value="InterPro"/>
</dbReference>
<evidence type="ECO:0000256" key="2">
    <source>
        <dbReference type="ARBA" id="ARBA00022692"/>
    </source>
</evidence>
<name>A0A067QBZ6_9AGAM</name>
<evidence type="ECO:0000256" key="6">
    <source>
        <dbReference type="SAM" id="Phobius"/>
    </source>
</evidence>
<dbReference type="PANTHER" id="PTHR12665">
    <property type="entry name" value="ORMDL PROTEINS"/>
    <property type="match status" value="1"/>
</dbReference>
<evidence type="ECO:0000313" key="7">
    <source>
        <dbReference type="EMBL" id="KDQ64454.1"/>
    </source>
</evidence>
<evidence type="ECO:0000313" key="8">
    <source>
        <dbReference type="Proteomes" id="UP000027265"/>
    </source>
</evidence>
<dbReference type="STRING" id="933084.A0A067QBZ6"/>
<dbReference type="FunCoup" id="A0A067QBZ6">
    <property type="interactions" value="259"/>
</dbReference>
<organism evidence="7 8">
    <name type="scientific">Jaapia argillacea MUCL 33604</name>
    <dbReference type="NCBI Taxonomy" id="933084"/>
    <lineage>
        <taxon>Eukaryota</taxon>
        <taxon>Fungi</taxon>
        <taxon>Dikarya</taxon>
        <taxon>Basidiomycota</taxon>
        <taxon>Agaricomycotina</taxon>
        <taxon>Agaricomycetes</taxon>
        <taxon>Agaricomycetidae</taxon>
        <taxon>Jaapiales</taxon>
        <taxon>Jaapiaceae</taxon>
        <taxon>Jaapia</taxon>
    </lineage>
</organism>
<feature type="transmembrane region" description="Helical" evidence="6">
    <location>
        <begin position="172"/>
        <end position="189"/>
    </location>
</feature>
<keyword evidence="3 6" id="KW-1133">Transmembrane helix</keyword>
<comment type="subcellular location">
    <subcellularLocation>
        <location evidence="1">Membrane</location>
        <topology evidence="1">Multi-pass membrane protein</topology>
    </subcellularLocation>
</comment>
<dbReference type="InParanoid" id="A0A067QBZ6"/>
<protein>
    <recommendedName>
        <fullName evidence="9">Orm1 type endoplasmic reticulum protein</fullName>
    </recommendedName>
</protein>
<dbReference type="EMBL" id="KL197709">
    <property type="protein sequence ID" value="KDQ64454.1"/>
    <property type="molecule type" value="Genomic_DNA"/>
</dbReference>